<dbReference type="SUPFAM" id="SSF46548">
    <property type="entry name" value="alpha-helical ferredoxin"/>
    <property type="match status" value="1"/>
</dbReference>
<comment type="subunit">
    <text evidence="8">The complex is composed of six subunits: RnfA, RnfB, RnfC, RnfD, RnfE and RnfG.</text>
</comment>
<dbReference type="InterPro" id="IPR037225">
    <property type="entry name" value="Nuo51_FMN-bd_sf"/>
</dbReference>
<dbReference type="Gene3D" id="3.10.20.600">
    <property type="match status" value="1"/>
</dbReference>
<keyword evidence="8" id="KW-1278">Translocase</keyword>
<evidence type="ECO:0000256" key="9">
    <source>
        <dbReference type="SAM" id="MobiDB-lite"/>
    </source>
</evidence>
<dbReference type="SUPFAM" id="SSF142019">
    <property type="entry name" value="Nqo1 FMN-binding domain-like"/>
    <property type="match status" value="1"/>
</dbReference>
<name>A0A1H3FFJ7_ALLWA</name>
<dbReference type="GO" id="GO:0051539">
    <property type="term" value="F:4 iron, 4 sulfur cluster binding"/>
    <property type="evidence" value="ECO:0007669"/>
    <property type="project" value="UniProtKB-KW"/>
</dbReference>
<dbReference type="Gene3D" id="3.40.50.11540">
    <property type="entry name" value="NADH-ubiquinone oxidoreductase 51kDa subunit"/>
    <property type="match status" value="1"/>
</dbReference>
<protein>
    <recommendedName>
        <fullName evidence="8">Ion-translocating oxidoreductase complex subunit C</fullName>
        <ecNumber evidence="8">7.-.-.-</ecNumber>
    </recommendedName>
    <alternativeName>
        <fullName evidence="8">Rnf electron transport complex subunit C</fullName>
    </alternativeName>
</protein>
<dbReference type="GO" id="GO:0022900">
    <property type="term" value="P:electron transport chain"/>
    <property type="evidence" value="ECO:0007669"/>
    <property type="project" value="UniProtKB-UniRule"/>
</dbReference>
<keyword evidence="4 8" id="KW-0677">Repeat</keyword>
<dbReference type="InterPro" id="IPR017900">
    <property type="entry name" value="4Fe4S_Fe_S_CS"/>
</dbReference>
<comment type="cofactor">
    <cofactor evidence="8">
        <name>[4Fe-4S] cluster</name>
        <dbReference type="ChEBI" id="CHEBI:49883"/>
    </cofactor>
    <text evidence="8">Binds 2 [4Fe-4S] clusters per subunit.</text>
</comment>
<evidence type="ECO:0000256" key="3">
    <source>
        <dbReference type="ARBA" id="ARBA00022723"/>
    </source>
</evidence>
<dbReference type="PANTHER" id="PTHR43034:SF2">
    <property type="entry name" value="ION-TRANSLOCATING OXIDOREDUCTASE COMPLEX SUBUNIT C"/>
    <property type="match status" value="1"/>
</dbReference>
<feature type="binding site" evidence="8">
    <location>
        <position position="431"/>
    </location>
    <ligand>
        <name>[4Fe-4S] cluster</name>
        <dbReference type="ChEBI" id="CHEBI:49883"/>
        <label>2</label>
    </ligand>
</feature>
<dbReference type="FunFam" id="3.30.70.20:FF:000044">
    <property type="entry name" value="Ion-translocating oxidoreductase complex subunit C"/>
    <property type="match status" value="1"/>
</dbReference>
<keyword evidence="3 8" id="KW-0479">Metal-binding</keyword>
<dbReference type="NCBIfam" id="TIGR01945">
    <property type="entry name" value="rnfC"/>
    <property type="match status" value="1"/>
</dbReference>
<feature type="binding site" evidence="8">
    <location>
        <position position="428"/>
    </location>
    <ligand>
        <name>[4Fe-4S] cluster</name>
        <dbReference type="ChEBI" id="CHEBI:49883"/>
        <label>2</label>
    </ligand>
</feature>
<accession>A0A1H3FFJ7</accession>
<dbReference type="STRING" id="61595.SAMN05421644_11835"/>
<keyword evidence="8" id="KW-0997">Cell inner membrane</keyword>
<organism evidence="11 12">
    <name type="scientific">Allochromatium warmingii</name>
    <name type="common">Chromatium warmingii</name>
    <dbReference type="NCBI Taxonomy" id="61595"/>
    <lineage>
        <taxon>Bacteria</taxon>
        <taxon>Pseudomonadati</taxon>
        <taxon>Pseudomonadota</taxon>
        <taxon>Gammaproteobacteria</taxon>
        <taxon>Chromatiales</taxon>
        <taxon>Chromatiaceae</taxon>
        <taxon>Allochromatium</taxon>
    </lineage>
</organism>
<keyword evidence="1 8" id="KW-0813">Transport</keyword>
<feature type="binding site" evidence="8">
    <location>
        <position position="389"/>
    </location>
    <ligand>
        <name>[4Fe-4S] cluster</name>
        <dbReference type="ChEBI" id="CHEBI:49883"/>
        <label>1</label>
    </ligand>
</feature>
<evidence type="ECO:0000313" key="11">
    <source>
        <dbReference type="EMBL" id="SDX89761.1"/>
    </source>
</evidence>
<dbReference type="GO" id="GO:0009055">
    <property type="term" value="F:electron transfer activity"/>
    <property type="evidence" value="ECO:0007669"/>
    <property type="project" value="InterPro"/>
</dbReference>
<feature type="domain" description="4Fe-4S ferredoxin-type" evidence="10">
    <location>
        <begin position="415"/>
        <end position="445"/>
    </location>
</feature>
<dbReference type="InterPro" id="IPR019554">
    <property type="entry name" value="Soluble_ligand-bd"/>
</dbReference>
<feature type="binding site" evidence="8">
    <location>
        <position position="396"/>
    </location>
    <ligand>
        <name>[4Fe-4S] cluster</name>
        <dbReference type="ChEBI" id="CHEBI:49883"/>
        <label>2</label>
    </ligand>
</feature>
<dbReference type="InterPro" id="IPR017896">
    <property type="entry name" value="4Fe4S_Fe-S-bd"/>
</dbReference>
<proteinExistence type="inferred from homology"/>
<comment type="subcellular location">
    <subcellularLocation>
        <location evidence="8">Cell inner membrane</location>
        <topology evidence="8">Peripheral membrane protein</topology>
    </subcellularLocation>
</comment>
<keyword evidence="8" id="KW-1003">Cell membrane</keyword>
<dbReference type="InterPro" id="IPR026902">
    <property type="entry name" value="RnfC_N"/>
</dbReference>
<dbReference type="Gene3D" id="3.30.70.20">
    <property type="match status" value="1"/>
</dbReference>
<evidence type="ECO:0000256" key="5">
    <source>
        <dbReference type="ARBA" id="ARBA00022982"/>
    </source>
</evidence>
<dbReference type="InterPro" id="IPR011538">
    <property type="entry name" value="Nuo51_FMN-bd"/>
</dbReference>
<dbReference type="HAMAP" id="MF_00461">
    <property type="entry name" value="RsxC_RnfC"/>
    <property type="match status" value="1"/>
</dbReference>
<keyword evidence="8" id="KW-0472">Membrane</keyword>
<keyword evidence="12" id="KW-1185">Reference proteome</keyword>
<keyword evidence="6 8" id="KW-0408">Iron</keyword>
<reference evidence="12" key="1">
    <citation type="submission" date="2016-10" db="EMBL/GenBank/DDBJ databases">
        <authorList>
            <person name="Varghese N."/>
            <person name="Submissions S."/>
        </authorList>
    </citation>
    <scope>NUCLEOTIDE SEQUENCE [LARGE SCALE GENOMIC DNA]</scope>
    <source>
        <strain evidence="12">DSM 173</strain>
    </source>
</reference>
<dbReference type="PANTHER" id="PTHR43034">
    <property type="entry name" value="ION-TRANSLOCATING OXIDOREDUCTASE COMPLEX SUBUNIT C"/>
    <property type="match status" value="1"/>
</dbReference>
<dbReference type="AlphaFoldDB" id="A0A1H3FFJ7"/>
<dbReference type="NCBIfam" id="NF003454">
    <property type="entry name" value="PRK05035.1"/>
    <property type="match status" value="1"/>
</dbReference>
<dbReference type="PROSITE" id="PS51379">
    <property type="entry name" value="4FE4S_FER_2"/>
    <property type="match status" value="2"/>
</dbReference>
<feature type="binding site" evidence="8">
    <location>
        <position position="386"/>
    </location>
    <ligand>
        <name>[4Fe-4S] cluster</name>
        <dbReference type="ChEBI" id="CHEBI:49883"/>
        <label>1</label>
    </ligand>
</feature>
<evidence type="ECO:0000259" key="10">
    <source>
        <dbReference type="PROSITE" id="PS51379"/>
    </source>
</evidence>
<dbReference type="PROSITE" id="PS00198">
    <property type="entry name" value="4FE4S_FER_1"/>
    <property type="match status" value="1"/>
</dbReference>
<feature type="binding site" evidence="8">
    <location>
        <position position="392"/>
    </location>
    <ligand>
        <name>[4Fe-4S] cluster</name>
        <dbReference type="ChEBI" id="CHEBI:49883"/>
        <label>1</label>
    </ligand>
</feature>
<comment type="function">
    <text evidence="8">Part of a membrane-bound complex that couples electron transfer with translocation of ions across the membrane.</text>
</comment>
<dbReference type="InterPro" id="IPR010208">
    <property type="entry name" value="Ion_transpt_RnfC/RsxC"/>
</dbReference>
<evidence type="ECO:0000313" key="12">
    <source>
        <dbReference type="Proteomes" id="UP000198672"/>
    </source>
</evidence>
<dbReference type="Proteomes" id="UP000198672">
    <property type="component" value="Unassembled WGS sequence"/>
</dbReference>
<dbReference type="Pfam" id="PF01512">
    <property type="entry name" value="Complex1_51K"/>
    <property type="match status" value="1"/>
</dbReference>
<evidence type="ECO:0000256" key="1">
    <source>
        <dbReference type="ARBA" id="ARBA00022448"/>
    </source>
</evidence>
<dbReference type="Pfam" id="PF13375">
    <property type="entry name" value="RnfC_N"/>
    <property type="match status" value="1"/>
</dbReference>
<dbReference type="Pfam" id="PF12838">
    <property type="entry name" value="Fer4_7"/>
    <property type="match status" value="1"/>
</dbReference>
<dbReference type="EC" id="7.-.-.-" evidence="8"/>
<keyword evidence="5 8" id="KW-0249">Electron transport</keyword>
<gene>
    <name evidence="8" type="primary">rnfC</name>
    <name evidence="11" type="ORF">SAMN05421644_11835</name>
</gene>
<evidence type="ECO:0000256" key="6">
    <source>
        <dbReference type="ARBA" id="ARBA00023004"/>
    </source>
</evidence>
<comment type="similarity">
    <text evidence="8">Belongs to the 4Fe4S bacterial-type ferredoxin family. RnfC subfamily.</text>
</comment>
<evidence type="ECO:0000256" key="4">
    <source>
        <dbReference type="ARBA" id="ARBA00022737"/>
    </source>
</evidence>
<evidence type="ECO:0000256" key="2">
    <source>
        <dbReference type="ARBA" id="ARBA00022485"/>
    </source>
</evidence>
<dbReference type="Pfam" id="PF10531">
    <property type="entry name" value="SLBB"/>
    <property type="match status" value="1"/>
</dbReference>
<dbReference type="EMBL" id="FNOW01000018">
    <property type="protein sequence ID" value="SDX89761.1"/>
    <property type="molecule type" value="Genomic_DNA"/>
</dbReference>
<dbReference type="GO" id="GO:0046872">
    <property type="term" value="F:metal ion binding"/>
    <property type="evidence" value="ECO:0007669"/>
    <property type="project" value="UniProtKB-KW"/>
</dbReference>
<dbReference type="RefSeq" id="WP_091333476.1">
    <property type="nucleotide sequence ID" value="NZ_FNOW01000018.1"/>
</dbReference>
<sequence length="529" mass="57109">MASSVASATPNTAQRLWRFHGGIHLPDEKALANASPIASLPLANRLWVPLQQHIGAPGRPLITVGDRVRKGQMIAEPTGLISAPVHAPTSGRVLALEPHPVPHPSGLSAPCALIEPDGLETWAELPPPLADYPQLDPALIRERIRWAGVVGLGGASFPTSVKLTPGSERAIHTLIINGAECEPYITCDDRLMRERATRILDGVRILHHLLAVHSVLIGIEDNKPEAITAMQQALAATDLASYTDIIAIPTLYPSGGEKQLIRILTGKEVPSSGIPAHIGIVCQNVGTAAAVADAVLEGRPLITRVITITGRAITSPRNLEVPIGTPIEHLIAQCGGYREPPRKLICGGPMMGFELRESATPITKATNCVLALSAAEAPDPEPALACIRCGRCAEVCPAKLLPQQLYWHARAKDLDRVQDYNVFDCIECGCCAQVCPSHIPLVQYYRYAKTEIWAREQEKRKSEQARARHAAKQARLERQEQEKQARLRKQKETLATASKSTDAGEDSKHALIEAARQRAAARKLTDGGA</sequence>
<evidence type="ECO:0000256" key="7">
    <source>
        <dbReference type="ARBA" id="ARBA00023014"/>
    </source>
</evidence>
<keyword evidence="7 8" id="KW-0411">Iron-sulfur</keyword>
<feature type="binding site" evidence="8">
    <location>
        <position position="435"/>
    </location>
    <ligand>
        <name>[4Fe-4S] cluster</name>
        <dbReference type="ChEBI" id="CHEBI:49883"/>
        <label>1</label>
    </ligand>
</feature>
<evidence type="ECO:0000256" key="8">
    <source>
        <dbReference type="HAMAP-Rule" id="MF_00461"/>
    </source>
</evidence>
<feature type="domain" description="4Fe-4S ferredoxin-type" evidence="10">
    <location>
        <begin position="376"/>
        <end position="406"/>
    </location>
</feature>
<keyword evidence="2 8" id="KW-0004">4Fe-4S</keyword>
<dbReference type="GO" id="GO:0005886">
    <property type="term" value="C:plasma membrane"/>
    <property type="evidence" value="ECO:0007669"/>
    <property type="project" value="UniProtKB-SubCell"/>
</dbReference>
<feature type="region of interest" description="Disordered" evidence="9">
    <location>
        <begin position="463"/>
        <end position="511"/>
    </location>
</feature>
<feature type="compositionally biased region" description="Basic and acidic residues" evidence="9">
    <location>
        <begin position="474"/>
        <end position="485"/>
    </location>
</feature>
<dbReference type="OrthoDB" id="9767754at2"/>
<feature type="binding site" evidence="8">
    <location>
        <position position="425"/>
    </location>
    <ligand>
        <name>[4Fe-4S] cluster</name>
        <dbReference type="ChEBI" id="CHEBI:49883"/>
        <label>2</label>
    </ligand>
</feature>